<comment type="catalytic activity">
    <reaction evidence="3">
        <text>a long-chain fatty acyl-CoA + H2O = a long-chain fatty acid + CoA + H(+)</text>
        <dbReference type="Rhea" id="RHEA:67680"/>
        <dbReference type="ChEBI" id="CHEBI:15377"/>
        <dbReference type="ChEBI" id="CHEBI:15378"/>
        <dbReference type="ChEBI" id="CHEBI:57287"/>
        <dbReference type="ChEBI" id="CHEBI:57560"/>
        <dbReference type="ChEBI" id="CHEBI:83139"/>
    </reaction>
</comment>
<evidence type="ECO:0000256" key="3">
    <source>
        <dbReference type="ARBA" id="ARBA00036002"/>
    </source>
</evidence>
<dbReference type="Gene3D" id="3.10.129.10">
    <property type="entry name" value="Hotdog Thioesterase"/>
    <property type="match status" value="1"/>
</dbReference>
<dbReference type="InterPro" id="IPR003736">
    <property type="entry name" value="PAAI_dom"/>
</dbReference>
<dbReference type="Pfam" id="PF03061">
    <property type="entry name" value="4HBT"/>
    <property type="match status" value="1"/>
</dbReference>
<organism evidence="9 10">
    <name type="scientific">Paracoccus denitrificans</name>
    <dbReference type="NCBI Taxonomy" id="266"/>
    <lineage>
        <taxon>Bacteria</taxon>
        <taxon>Pseudomonadati</taxon>
        <taxon>Pseudomonadota</taxon>
        <taxon>Alphaproteobacteria</taxon>
        <taxon>Rhodobacterales</taxon>
        <taxon>Paracoccaceae</taxon>
        <taxon>Paracoccus</taxon>
    </lineage>
</organism>
<comment type="caution">
    <text evidence="9">The sequence shown here is derived from an EMBL/GenBank/DDBJ whole genome shotgun (WGS) entry which is preliminary data.</text>
</comment>
<keyword evidence="1" id="KW-0378">Hydrolase</keyword>
<dbReference type="AlphaFoldDB" id="A0A533I805"/>
<dbReference type="PANTHER" id="PTHR43240:SF20">
    <property type="entry name" value="MEDIUM_LONG-CHAIN ACYL-COA THIOESTERASE YIGI"/>
    <property type="match status" value="1"/>
</dbReference>
<dbReference type="NCBIfam" id="TIGR00369">
    <property type="entry name" value="unchar_dom_1"/>
    <property type="match status" value="1"/>
</dbReference>
<dbReference type="PANTHER" id="PTHR43240">
    <property type="entry name" value="1,4-DIHYDROXY-2-NAPHTHOYL-COA THIOESTERASE 1"/>
    <property type="match status" value="1"/>
</dbReference>
<protein>
    <recommendedName>
        <fullName evidence="6">Medium/long-chain acyl-CoA thioesterase YigI</fullName>
        <ecNumber evidence="5">3.1.2.20</ecNumber>
    </recommendedName>
</protein>
<comment type="catalytic activity">
    <reaction evidence="7">
        <text>a medium-chain fatty acyl-CoA + H2O = a medium-chain fatty acid + CoA + H(+)</text>
        <dbReference type="Rhea" id="RHEA:68184"/>
        <dbReference type="ChEBI" id="CHEBI:15377"/>
        <dbReference type="ChEBI" id="CHEBI:15378"/>
        <dbReference type="ChEBI" id="CHEBI:57287"/>
        <dbReference type="ChEBI" id="CHEBI:59558"/>
        <dbReference type="ChEBI" id="CHEBI:90546"/>
    </reaction>
</comment>
<dbReference type="Proteomes" id="UP000315344">
    <property type="component" value="Unassembled WGS sequence"/>
</dbReference>
<dbReference type="InterPro" id="IPR029069">
    <property type="entry name" value="HotDog_dom_sf"/>
</dbReference>
<comment type="similarity">
    <text evidence="4">Belongs to the YigI thioesterase family.</text>
</comment>
<feature type="domain" description="Thioesterase" evidence="8">
    <location>
        <begin position="50"/>
        <end position="117"/>
    </location>
</feature>
<evidence type="ECO:0000256" key="5">
    <source>
        <dbReference type="ARBA" id="ARBA00038894"/>
    </source>
</evidence>
<name>A0A533I805_PARDE</name>
<dbReference type="SUPFAM" id="SSF54637">
    <property type="entry name" value="Thioesterase/thiol ester dehydrase-isomerase"/>
    <property type="match status" value="1"/>
</dbReference>
<dbReference type="CDD" id="cd03443">
    <property type="entry name" value="PaaI_thioesterase"/>
    <property type="match status" value="1"/>
</dbReference>
<evidence type="ECO:0000313" key="9">
    <source>
        <dbReference type="EMBL" id="TKW66647.1"/>
    </source>
</evidence>
<accession>A0A533I805</accession>
<evidence type="ECO:0000313" key="10">
    <source>
        <dbReference type="Proteomes" id="UP000315344"/>
    </source>
</evidence>
<gene>
    <name evidence="9" type="ORF">DI616_09125</name>
</gene>
<evidence type="ECO:0000256" key="7">
    <source>
        <dbReference type="ARBA" id="ARBA00048062"/>
    </source>
</evidence>
<reference evidence="9 10" key="1">
    <citation type="journal article" date="2017" name="Nat. Commun.">
        <title>In situ click chemistry generation of cyclooxygenase-2 inhibitors.</title>
        <authorList>
            <person name="Bhardwaj A."/>
            <person name="Kaur J."/>
            <person name="Wuest M."/>
            <person name="Wuest F."/>
        </authorList>
    </citation>
    <scope>NUCLEOTIDE SEQUENCE [LARGE SCALE GENOMIC DNA]</scope>
    <source>
        <strain evidence="9">S2_012_000_R3_94</strain>
    </source>
</reference>
<evidence type="ECO:0000256" key="4">
    <source>
        <dbReference type="ARBA" id="ARBA00038381"/>
    </source>
</evidence>
<comment type="catalytic activity">
    <reaction evidence="2">
        <text>a fatty acyl-CoA + H2O = a fatty acid + CoA + H(+)</text>
        <dbReference type="Rhea" id="RHEA:16781"/>
        <dbReference type="ChEBI" id="CHEBI:15377"/>
        <dbReference type="ChEBI" id="CHEBI:15378"/>
        <dbReference type="ChEBI" id="CHEBI:28868"/>
        <dbReference type="ChEBI" id="CHEBI:57287"/>
        <dbReference type="ChEBI" id="CHEBI:77636"/>
        <dbReference type="EC" id="3.1.2.20"/>
    </reaction>
</comment>
<dbReference type="EMBL" id="VAFL01000006">
    <property type="protein sequence ID" value="TKW66647.1"/>
    <property type="molecule type" value="Genomic_DNA"/>
</dbReference>
<sequence length="135" mass="14162">MDIEQRIRDSFGKQTMMQTLGAQLASVAEGQVVITAPILPTSLQQQGAGHAGLAFSIGDSAAGYSALTTMPADAEVMTVEMKINLMAPALGDRLVAEGRVIRAGRRIVVVAADVFAELNGARKHVAMLQGTMIPV</sequence>
<dbReference type="GO" id="GO:0047617">
    <property type="term" value="F:fatty acyl-CoA hydrolase activity"/>
    <property type="evidence" value="ECO:0007669"/>
    <property type="project" value="UniProtKB-EC"/>
</dbReference>
<evidence type="ECO:0000256" key="6">
    <source>
        <dbReference type="ARBA" id="ARBA00040062"/>
    </source>
</evidence>
<evidence type="ECO:0000259" key="8">
    <source>
        <dbReference type="Pfam" id="PF03061"/>
    </source>
</evidence>
<dbReference type="InterPro" id="IPR006683">
    <property type="entry name" value="Thioestr_dom"/>
</dbReference>
<evidence type="ECO:0000256" key="1">
    <source>
        <dbReference type="ARBA" id="ARBA00022801"/>
    </source>
</evidence>
<evidence type="ECO:0000256" key="2">
    <source>
        <dbReference type="ARBA" id="ARBA00035880"/>
    </source>
</evidence>
<dbReference type="EC" id="3.1.2.20" evidence="5"/>
<proteinExistence type="inferred from homology"/>